<organism evidence="1 2">
    <name type="scientific">Reticulomyxa filosa</name>
    <dbReference type="NCBI Taxonomy" id="46433"/>
    <lineage>
        <taxon>Eukaryota</taxon>
        <taxon>Sar</taxon>
        <taxon>Rhizaria</taxon>
        <taxon>Retaria</taxon>
        <taxon>Foraminifera</taxon>
        <taxon>Monothalamids</taxon>
        <taxon>Reticulomyxidae</taxon>
        <taxon>Reticulomyxa</taxon>
    </lineage>
</organism>
<dbReference type="PANTHER" id="PTHR37845:SF1">
    <property type="entry name" value="SEQUENCE ORPHAN"/>
    <property type="match status" value="1"/>
</dbReference>
<dbReference type="GO" id="GO:0005739">
    <property type="term" value="C:mitochondrion"/>
    <property type="evidence" value="ECO:0007669"/>
    <property type="project" value="TreeGrafter"/>
</dbReference>
<accession>X6MJ45</accession>
<dbReference type="InterPro" id="IPR038781">
    <property type="entry name" value="C365.16-ike"/>
</dbReference>
<reference evidence="1 2" key="1">
    <citation type="journal article" date="2013" name="Curr. Biol.">
        <title>The Genome of the Foraminiferan Reticulomyxa filosa.</title>
        <authorList>
            <person name="Glockner G."/>
            <person name="Hulsmann N."/>
            <person name="Schleicher M."/>
            <person name="Noegel A.A."/>
            <person name="Eichinger L."/>
            <person name="Gallinger C."/>
            <person name="Pawlowski J."/>
            <person name="Sierra R."/>
            <person name="Euteneuer U."/>
            <person name="Pillet L."/>
            <person name="Moustafa A."/>
            <person name="Platzer M."/>
            <person name="Groth M."/>
            <person name="Szafranski K."/>
            <person name="Schliwa M."/>
        </authorList>
    </citation>
    <scope>NUCLEOTIDE SEQUENCE [LARGE SCALE GENOMIC DNA]</scope>
</reference>
<dbReference type="EMBL" id="ASPP01020250">
    <property type="protein sequence ID" value="ETO14038.1"/>
    <property type="molecule type" value="Genomic_DNA"/>
</dbReference>
<dbReference type="PANTHER" id="PTHR37845">
    <property type="entry name" value="SEQUENCE ORPHAN"/>
    <property type="match status" value="1"/>
</dbReference>
<protein>
    <submittedName>
        <fullName evidence="1">Uncharacterized protein</fullName>
    </submittedName>
</protein>
<sequence>MVESLKITINDIIKQFVFCSPFFSEQTENSINDKNKKRPGKFFGHPSYRWIVTLYSCTYMSANLIEHICEKYHLNKDIPKFVGVSFVNISICIAKDRAFTRMFGLIPPSKVPKTSLLLWLTRDCMTIAMSFNLPPALAKKLHDNGYFSSYKTALVATQLLCPVSIQLLSTPLHLLGSDLYNNKQSTWEKRLKFVRREYGKTAAARMARILPAFGIGGVANRALHEYFSVKVLVTIGDEADK</sequence>
<dbReference type="OrthoDB" id="275936at2759"/>
<dbReference type="OMA" id="LRMCRII"/>
<proteinExistence type="predicted"/>
<comment type="caution">
    <text evidence="1">The sequence shown here is derived from an EMBL/GenBank/DDBJ whole genome shotgun (WGS) entry which is preliminary data.</text>
</comment>
<name>X6MJ45_RETFI</name>
<keyword evidence="2" id="KW-1185">Reference proteome</keyword>
<gene>
    <name evidence="1" type="ORF">RFI_23327</name>
</gene>
<evidence type="ECO:0000313" key="2">
    <source>
        <dbReference type="Proteomes" id="UP000023152"/>
    </source>
</evidence>
<dbReference type="Proteomes" id="UP000023152">
    <property type="component" value="Unassembled WGS sequence"/>
</dbReference>
<dbReference type="AlphaFoldDB" id="X6MJ45"/>
<evidence type="ECO:0000313" key="1">
    <source>
        <dbReference type="EMBL" id="ETO14038.1"/>
    </source>
</evidence>